<evidence type="ECO:0008006" key="7">
    <source>
        <dbReference type="Google" id="ProtNLM"/>
    </source>
</evidence>
<evidence type="ECO:0000313" key="6">
    <source>
        <dbReference type="Proteomes" id="UP000244073"/>
    </source>
</evidence>
<evidence type="ECO:0000313" key="5">
    <source>
        <dbReference type="EMBL" id="PTU25574.1"/>
    </source>
</evidence>
<comment type="subcellular location">
    <subcellularLocation>
        <location evidence="1">Membrane</location>
        <topology evidence="1">Multi-pass membrane protein</topology>
    </subcellularLocation>
</comment>
<dbReference type="InterPro" id="IPR005828">
    <property type="entry name" value="MFS_sugar_transport-like"/>
</dbReference>
<dbReference type="OrthoDB" id="6612291at2759"/>
<dbReference type="GO" id="GO:0016020">
    <property type="term" value="C:membrane"/>
    <property type="evidence" value="ECO:0007669"/>
    <property type="project" value="UniProtKB-SubCell"/>
</dbReference>
<evidence type="ECO:0000256" key="3">
    <source>
        <dbReference type="ARBA" id="ARBA00022989"/>
    </source>
</evidence>
<dbReference type="Proteomes" id="UP000244073">
    <property type="component" value="Unassembled WGS sequence"/>
</dbReference>
<comment type="caution">
    <text evidence="5">The sequence shown here is derived from an EMBL/GenBank/DDBJ whole genome shotgun (WGS) entry which is preliminary data.</text>
</comment>
<dbReference type="VEuPathDB" id="FungiDB:P175DRAFT_0554808"/>
<evidence type="ECO:0000256" key="4">
    <source>
        <dbReference type="ARBA" id="ARBA00023136"/>
    </source>
</evidence>
<accession>A0A2T5MAL9</accession>
<dbReference type="RefSeq" id="XP_040756966.1">
    <property type="nucleotide sequence ID" value="XM_040900583.1"/>
</dbReference>
<dbReference type="PANTHER" id="PTHR48022:SF25">
    <property type="entry name" value="QUINATE TRANSPORTER, PUTATIVE (AFU_ORTHOLOGUE AFUA_5G12950)-RELATED"/>
    <property type="match status" value="1"/>
</dbReference>
<dbReference type="Pfam" id="PF00083">
    <property type="entry name" value="Sugar_tr"/>
    <property type="match status" value="1"/>
</dbReference>
<dbReference type="AlphaFoldDB" id="A0A2T5MAL9"/>
<evidence type="ECO:0000256" key="2">
    <source>
        <dbReference type="ARBA" id="ARBA00022692"/>
    </source>
</evidence>
<keyword evidence="2" id="KW-0812">Transmembrane</keyword>
<dbReference type="EMBL" id="MSFN02000001">
    <property type="protein sequence ID" value="PTU25574.1"/>
    <property type="molecule type" value="Genomic_DNA"/>
</dbReference>
<evidence type="ECO:0000256" key="1">
    <source>
        <dbReference type="ARBA" id="ARBA00004141"/>
    </source>
</evidence>
<protein>
    <recommendedName>
        <fullName evidence="7">Major facilitator superfamily (MFS) profile domain-containing protein</fullName>
    </recommendedName>
</protein>
<keyword evidence="4" id="KW-0472">Membrane</keyword>
<dbReference type="InterPro" id="IPR050360">
    <property type="entry name" value="MFS_Sugar_Transporters"/>
</dbReference>
<name>A0A2T5MAL9_9EURO</name>
<reference evidence="5 6" key="1">
    <citation type="journal article" date="2018" name="Proc. Natl. Acad. Sci. U.S.A.">
        <title>Linking secondary metabolites to gene clusters through genome sequencing of six diverse Aspergillus species.</title>
        <authorList>
            <person name="Kaerboelling I."/>
            <person name="Vesth T.C."/>
            <person name="Frisvad J.C."/>
            <person name="Nybo J.L."/>
            <person name="Theobald S."/>
            <person name="Kuo A."/>
            <person name="Bowyer P."/>
            <person name="Matsuda Y."/>
            <person name="Mondo S."/>
            <person name="Lyhne E.K."/>
            <person name="Kogle M.E."/>
            <person name="Clum A."/>
            <person name="Lipzen A."/>
            <person name="Salamov A."/>
            <person name="Ngan C.Y."/>
            <person name="Daum C."/>
            <person name="Chiniquy J."/>
            <person name="Barry K."/>
            <person name="LaButti K."/>
            <person name="Haridas S."/>
            <person name="Simmons B.A."/>
            <person name="Magnuson J.K."/>
            <person name="Mortensen U.H."/>
            <person name="Larsen T.O."/>
            <person name="Grigoriev I.V."/>
            <person name="Baker S.E."/>
            <person name="Andersen M.R."/>
        </authorList>
    </citation>
    <scope>NUCLEOTIDE SEQUENCE [LARGE SCALE GENOMIC DNA]</scope>
    <source>
        <strain evidence="5 6">IBT 24754</strain>
    </source>
</reference>
<dbReference type="GeneID" id="63817467"/>
<proteinExistence type="predicted"/>
<gene>
    <name evidence="5" type="ORF">P175DRAFT_0554808</name>
</gene>
<dbReference type="GO" id="GO:0005351">
    <property type="term" value="F:carbohydrate:proton symporter activity"/>
    <property type="evidence" value="ECO:0007669"/>
    <property type="project" value="TreeGrafter"/>
</dbReference>
<dbReference type="Gene3D" id="1.20.1250.20">
    <property type="entry name" value="MFS general substrate transporter like domains"/>
    <property type="match status" value="1"/>
</dbReference>
<sequence length="116" mass="12925">MKLLTSTHLPPTPTRIIMKDHLPCVSTGGLLFGYDSGVIAGITTISLIYVNITIYNLSWGPLPWPCTAELFLTRIREPGVAIAVSSQWLFNFLWSFCTPLYPGRHGLGHVLTVWRV</sequence>
<dbReference type="InterPro" id="IPR036259">
    <property type="entry name" value="MFS_trans_sf"/>
</dbReference>
<dbReference type="PANTHER" id="PTHR48022">
    <property type="entry name" value="PLASTIDIC GLUCOSE TRANSPORTER 4"/>
    <property type="match status" value="1"/>
</dbReference>
<keyword evidence="3" id="KW-1133">Transmembrane helix</keyword>
<organism evidence="5 6">
    <name type="scientific">Aspergillus ochraceoroseus IBT 24754</name>
    <dbReference type="NCBI Taxonomy" id="1392256"/>
    <lineage>
        <taxon>Eukaryota</taxon>
        <taxon>Fungi</taxon>
        <taxon>Dikarya</taxon>
        <taxon>Ascomycota</taxon>
        <taxon>Pezizomycotina</taxon>
        <taxon>Eurotiomycetes</taxon>
        <taxon>Eurotiomycetidae</taxon>
        <taxon>Eurotiales</taxon>
        <taxon>Aspergillaceae</taxon>
        <taxon>Aspergillus</taxon>
        <taxon>Aspergillus subgen. Nidulantes</taxon>
    </lineage>
</organism>